<accession>A0ABV8J1Y2</accession>
<keyword evidence="1" id="KW-0812">Transmembrane</keyword>
<sequence length="125" mass="13340">MTDVVVTATTPDGSRHQEVLGEWLRAEDALRGRVRNSMQPQTQESMGALSDGIIVAIGSGGILTALVTSLVNWLTRDKSTASEVNRPIITVTLPDGMVIRIDSQGALNPSEVAAAVESIDRRAEE</sequence>
<dbReference type="Pfam" id="PF19953">
    <property type="entry name" value="EACC1"/>
    <property type="match status" value="1"/>
</dbReference>
<comment type="caution">
    <text evidence="2">The sequence shown here is derived from an EMBL/GenBank/DDBJ whole genome shotgun (WGS) entry which is preliminary data.</text>
</comment>
<reference evidence="3" key="1">
    <citation type="journal article" date="2019" name="Int. J. Syst. Evol. Microbiol.">
        <title>The Global Catalogue of Microorganisms (GCM) 10K type strain sequencing project: providing services to taxonomists for standard genome sequencing and annotation.</title>
        <authorList>
            <consortium name="The Broad Institute Genomics Platform"/>
            <consortium name="The Broad Institute Genome Sequencing Center for Infectious Disease"/>
            <person name="Wu L."/>
            <person name="Ma J."/>
        </authorList>
    </citation>
    <scope>NUCLEOTIDE SEQUENCE [LARGE SCALE GENOMIC DNA]</scope>
    <source>
        <strain evidence="3">TBRC 5832</strain>
    </source>
</reference>
<feature type="transmembrane region" description="Helical" evidence="1">
    <location>
        <begin position="53"/>
        <end position="74"/>
    </location>
</feature>
<gene>
    <name evidence="2" type="ORF">ACFO0C_27225</name>
</gene>
<proteinExistence type="predicted"/>
<dbReference type="EMBL" id="JBHSBL010000019">
    <property type="protein sequence ID" value="MFC4068638.1"/>
    <property type="molecule type" value="Genomic_DNA"/>
</dbReference>
<evidence type="ECO:0000256" key="1">
    <source>
        <dbReference type="SAM" id="Phobius"/>
    </source>
</evidence>
<protein>
    <submittedName>
        <fullName evidence="2">Uncharacterized protein</fullName>
    </submittedName>
</protein>
<dbReference type="Proteomes" id="UP001595867">
    <property type="component" value="Unassembled WGS sequence"/>
</dbReference>
<organism evidence="2 3">
    <name type="scientific">Actinoplanes subglobosus</name>
    <dbReference type="NCBI Taxonomy" id="1547892"/>
    <lineage>
        <taxon>Bacteria</taxon>
        <taxon>Bacillati</taxon>
        <taxon>Actinomycetota</taxon>
        <taxon>Actinomycetes</taxon>
        <taxon>Micromonosporales</taxon>
        <taxon>Micromonosporaceae</taxon>
        <taxon>Actinoplanes</taxon>
    </lineage>
</organism>
<evidence type="ECO:0000313" key="2">
    <source>
        <dbReference type="EMBL" id="MFC4068638.1"/>
    </source>
</evidence>
<dbReference type="InterPro" id="IPR045428">
    <property type="entry name" value="EACC1"/>
</dbReference>
<keyword evidence="3" id="KW-1185">Reference proteome</keyword>
<keyword evidence="1" id="KW-0472">Membrane</keyword>
<keyword evidence="1" id="KW-1133">Transmembrane helix</keyword>
<name>A0ABV8J1Y2_9ACTN</name>
<dbReference type="RefSeq" id="WP_378069530.1">
    <property type="nucleotide sequence ID" value="NZ_JBHSBL010000019.1"/>
</dbReference>
<evidence type="ECO:0000313" key="3">
    <source>
        <dbReference type="Proteomes" id="UP001595867"/>
    </source>
</evidence>